<organism evidence="1 2">
    <name type="scientific">Nonomuraea antimicrobica</name>
    <dbReference type="NCBI Taxonomy" id="561173"/>
    <lineage>
        <taxon>Bacteria</taxon>
        <taxon>Bacillati</taxon>
        <taxon>Actinomycetota</taxon>
        <taxon>Actinomycetes</taxon>
        <taxon>Streptosporangiales</taxon>
        <taxon>Streptosporangiaceae</taxon>
        <taxon>Nonomuraea</taxon>
    </lineage>
</organism>
<accession>A0ABP7BT03</accession>
<name>A0ABP7BT03_9ACTN</name>
<comment type="caution">
    <text evidence="1">The sequence shown here is derived from an EMBL/GenBank/DDBJ whole genome shotgun (WGS) entry which is preliminary data.</text>
</comment>
<gene>
    <name evidence="1" type="ORF">GCM10022224_034270</name>
</gene>
<protein>
    <submittedName>
        <fullName evidence="1">Uncharacterized protein</fullName>
    </submittedName>
</protein>
<dbReference type="Proteomes" id="UP001500902">
    <property type="component" value="Unassembled WGS sequence"/>
</dbReference>
<dbReference type="EMBL" id="BAAAZP010000067">
    <property type="protein sequence ID" value="GAA3667247.1"/>
    <property type="molecule type" value="Genomic_DNA"/>
</dbReference>
<reference evidence="2" key="1">
    <citation type="journal article" date="2019" name="Int. J. Syst. Evol. Microbiol.">
        <title>The Global Catalogue of Microorganisms (GCM) 10K type strain sequencing project: providing services to taxonomists for standard genome sequencing and annotation.</title>
        <authorList>
            <consortium name="The Broad Institute Genomics Platform"/>
            <consortium name="The Broad Institute Genome Sequencing Center for Infectious Disease"/>
            <person name="Wu L."/>
            <person name="Ma J."/>
        </authorList>
    </citation>
    <scope>NUCLEOTIDE SEQUENCE [LARGE SCALE GENOMIC DNA]</scope>
    <source>
        <strain evidence="2">JCM 16904</strain>
    </source>
</reference>
<keyword evidence="2" id="KW-1185">Reference proteome</keyword>
<proteinExistence type="predicted"/>
<evidence type="ECO:0000313" key="2">
    <source>
        <dbReference type="Proteomes" id="UP001500902"/>
    </source>
</evidence>
<sequence length="89" mass="9063">MSPKRDNNGVDTAPTRRLNVRVQVTAANEAFSSRCSTGSNGTTAVFCKAAMDAAKASEITAGQGFLIDVSRDAGATSVAMSAPLGNLGK</sequence>
<evidence type="ECO:0000313" key="1">
    <source>
        <dbReference type="EMBL" id="GAA3667247.1"/>
    </source>
</evidence>